<accession>A0A8H7W5A0</accession>
<sequence>MAKIFDSRAQPTFRLPTTSSGSHHRSTKIECGIQITTDNLLHIMLSDCRAEPKLQREHAKQTTHTTSIMTMMRFRAWTQKYANISSILRRNKLFGSGLEDSSSRRSMRQSRKHVPKVPCHLQNGPSPRIQQRISGTLKANSRSEHIKRRRERTQQANTEQNNSNTTT</sequence>
<gene>
    <name evidence="2" type="ORF">IFR04_008714</name>
</gene>
<name>A0A8H7W5A0_9HELO</name>
<evidence type="ECO:0000313" key="3">
    <source>
        <dbReference type="Proteomes" id="UP000664132"/>
    </source>
</evidence>
<protein>
    <submittedName>
        <fullName evidence="2">Uncharacterized protein</fullName>
    </submittedName>
</protein>
<feature type="region of interest" description="Disordered" evidence="1">
    <location>
        <begin position="96"/>
        <end position="167"/>
    </location>
</feature>
<evidence type="ECO:0000256" key="1">
    <source>
        <dbReference type="SAM" id="MobiDB-lite"/>
    </source>
</evidence>
<comment type="caution">
    <text evidence="2">The sequence shown here is derived from an EMBL/GenBank/DDBJ whole genome shotgun (WGS) entry which is preliminary data.</text>
</comment>
<dbReference type="Proteomes" id="UP000664132">
    <property type="component" value="Unassembled WGS sequence"/>
</dbReference>
<organism evidence="2 3">
    <name type="scientific">Cadophora malorum</name>
    <dbReference type="NCBI Taxonomy" id="108018"/>
    <lineage>
        <taxon>Eukaryota</taxon>
        <taxon>Fungi</taxon>
        <taxon>Dikarya</taxon>
        <taxon>Ascomycota</taxon>
        <taxon>Pezizomycotina</taxon>
        <taxon>Leotiomycetes</taxon>
        <taxon>Helotiales</taxon>
        <taxon>Ploettnerulaceae</taxon>
        <taxon>Cadophora</taxon>
    </lineage>
</organism>
<feature type="compositionally biased region" description="Polar residues" evidence="1">
    <location>
        <begin position="154"/>
        <end position="167"/>
    </location>
</feature>
<feature type="compositionally biased region" description="Polar residues" evidence="1">
    <location>
        <begin position="123"/>
        <end position="140"/>
    </location>
</feature>
<keyword evidence="3" id="KW-1185">Reference proteome</keyword>
<dbReference type="AlphaFoldDB" id="A0A8H7W5A0"/>
<evidence type="ECO:0000313" key="2">
    <source>
        <dbReference type="EMBL" id="KAG4418121.1"/>
    </source>
</evidence>
<feature type="region of interest" description="Disordered" evidence="1">
    <location>
        <begin position="1"/>
        <end position="25"/>
    </location>
</feature>
<reference evidence="2" key="1">
    <citation type="submission" date="2021-02" db="EMBL/GenBank/DDBJ databases">
        <title>Genome sequence Cadophora malorum strain M34.</title>
        <authorList>
            <person name="Stefanovic E."/>
            <person name="Vu D."/>
            <person name="Scully C."/>
            <person name="Dijksterhuis J."/>
            <person name="Roader J."/>
            <person name="Houbraken J."/>
        </authorList>
    </citation>
    <scope>NUCLEOTIDE SEQUENCE</scope>
    <source>
        <strain evidence="2">M34</strain>
    </source>
</reference>
<dbReference type="EMBL" id="JAFJYH010000136">
    <property type="protein sequence ID" value="KAG4418121.1"/>
    <property type="molecule type" value="Genomic_DNA"/>
</dbReference>
<proteinExistence type="predicted"/>
<feature type="compositionally biased region" description="Basic residues" evidence="1">
    <location>
        <begin position="105"/>
        <end position="115"/>
    </location>
</feature>